<dbReference type="GO" id="GO:0008170">
    <property type="term" value="F:N-methyltransferase activity"/>
    <property type="evidence" value="ECO:0007669"/>
    <property type="project" value="InterPro"/>
</dbReference>
<dbReference type="GO" id="GO:0009307">
    <property type="term" value="P:DNA restriction-modification system"/>
    <property type="evidence" value="ECO:0007669"/>
    <property type="project" value="UniProtKB-KW"/>
</dbReference>
<organism evidence="8 9">
    <name type="scientific">Acetatifactor muris</name>
    <dbReference type="NCBI Taxonomy" id="879566"/>
    <lineage>
        <taxon>Bacteria</taxon>
        <taxon>Bacillati</taxon>
        <taxon>Bacillota</taxon>
        <taxon>Clostridia</taxon>
        <taxon>Lachnospirales</taxon>
        <taxon>Lachnospiraceae</taxon>
        <taxon>Acetatifactor</taxon>
    </lineage>
</organism>
<dbReference type="GO" id="GO:0003677">
    <property type="term" value="F:DNA binding"/>
    <property type="evidence" value="ECO:0007669"/>
    <property type="project" value="InterPro"/>
</dbReference>
<name>A0A2K4ZKR1_9FIRM</name>
<keyword evidence="2 8" id="KW-0489">Methyltransferase</keyword>
<evidence type="ECO:0000256" key="3">
    <source>
        <dbReference type="ARBA" id="ARBA00022679"/>
    </source>
</evidence>
<feature type="domain" description="DNA methylase adenine-specific" evidence="7">
    <location>
        <begin position="108"/>
        <end position="211"/>
    </location>
</feature>
<evidence type="ECO:0000256" key="1">
    <source>
        <dbReference type="ARBA" id="ARBA00011900"/>
    </source>
</evidence>
<keyword evidence="9" id="KW-1185">Reference proteome</keyword>
<evidence type="ECO:0000313" key="9">
    <source>
        <dbReference type="Proteomes" id="UP000236311"/>
    </source>
</evidence>
<evidence type="ECO:0000256" key="6">
    <source>
        <dbReference type="ARBA" id="ARBA00047942"/>
    </source>
</evidence>
<dbReference type="Pfam" id="PF02384">
    <property type="entry name" value="N6_Mtase"/>
    <property type="match status" value="1"/>
</dbReference>
<comment type="catalytic activity">
    <reaction evidence="6">
        <text>a 2'-deoxyadenosine in DNA + S-adenosyl-L-methionine = an N(6)-methyl-2'-deoxyadenosine in DNA + S-adenosyl-L-homocysteine + H(+)</text>
        <dbReference type="Rhea" id="RHEA:15197"/>
        <dbReference type="Rhea" id="RHEA-COMP:12418"/>
        <dbReference type="Rhea" id="RHEA-COMP:12419"/>
        <dbReference type="ChEBI" id="CHEBI:15378"/>
        <dbReference type="ChEBI" id="CHEBI:57856"/>
        <dbReference type="ChEBI" id="CHEBI:59789"/>
        <dbReference type="ChEBI" id="CHEBI:90615"/>
        <dbReference type="ChEBI" id="CHEBI:90616"/>
        <dbReference type="EC" id="2.1.1.72"/>
    </reaction>
</comment>
<keyword evidence="4" id="KW-0949">S-adenosyl-L-methionine</keyword>
<dbReference type="PANTHER" id="PTHR42933:SF1">
    <property type="entry name" value="SITE-SPECIFIC DNA-METHYLTRANSFERASE (ADENINE-SPECIFIC)"/>
    <property type="match status" value="1"/>
</dbReference>
<dbReference type="OrthoDB" id="9814572at2"/>
<proteinExistence type="predicted"/>
<evidence type="ECO:0000256" key="2">
    <source>
        <dbReference type="ARBA" id="ARBA00022603"/>
    </source>
</evidence>
<evidence type="ECO:0000259" key="7">
    <source>
        <dbReference type="Pfam" id="PF02384"/>
    </source>
</evidence>
<dbReference type="InterPro" id="IPR029063">
    <property type="entry name" value="SAM-dependent_MTases_sf"/>
</dbReference>
<dbReference type="RefSeq" id="WP_103241081.1">
    <property type="nucleotide sequence ID" value="NZ_JANJZD010000024.1"/>
</dbReference>
<sequence>MARAKRSEIIQGTEKEFLDVFNRLCYSRSSWQVWADLISAIACTLSNVTDRTQKHFEAREKEYAQCIERLGSVEITAEILNIIVMALENEPEQDFLGKMYMNLNLGNHWKGQFFTPYNVCKMMSQMTVENVDRQIEEQGYISICDPACGAGATLIAAANTLKGSKYNFQNHVLFVGQDVDRVVAQMCYIQLSLLGCAGYICVGNTITNPLTGPVLFPRENEGQEMWYMPMFQSDVWQWRKIFHSLGSMGGTVTTEKTVEKEHFYMFFDFGEKEAQYGSQRI</sequence>
<dbReference type="PANTHER" id="PTHR42933">
    <property type="entry name" value="SLR6095 PROTEIN"/>
    <property type="match status" value="1"/>
</dbReference>
<dbReference type="EC" id="2.1.1.72" evidence="1"/>
<evidence type="ECO:0000256" key="5">
    <source>
        <dbReference type="ARBA" id="ARBA00022747"/>
    </source>
</evidence>
<accession>A0A2K4ZKR1</accession>
<dbReference type="InterPro" id="IPR051537">
    <property type="entry name" value="DNA_Adenine_Mtase"/>
</dbReference>
<dbReference type="EMBL" id="OFSM01000021">
    <property type="protein sequence ID" value="SOY31077.1"/>
    <property type="molecule type" value="Genomic_DNA"/>
</dbReference>
<reference evidence="8 9" key="1">
    <citation type="submission" date="2018-01" db="EMBL/GenBank/DDBJ databases">
        <authorList>
            <person name="Gaut B.S."/>
            <person name="Morton B.R."/>
            <person name="Clegg M.T."/>
            <person name="Duvall M.R."/>
        </authorList>
    </citation>
    <scope>NUCLEOTIDE SEQUENCE [LARGE SCALE GENOMIC DNA]</scope>
    <source>
        <strain evidence="8">GP69</strain>
    </source>
</reference>
<dbReference type="InterPro" id="IPR003356">
    <property type="entry name" value="DNA_methylase_A-5"/>
</dbReference>
<dbReference type="AlphaFoldDB" id="A0A2K4ZKR1"/>
<evidence type="ECO:0000256" key="4">
    <source>
        <dbReference type="ARBA" id="ARBA00022691"/>
    </source>
</evidence>
<dbReference type="Proteomes" id="UP000236311">
    <property type="component" value="Unassembled WGS sequence"/>
</dbReference>
<gene>
    <name evidence="8" type="ORF">AMURIS_03811</name>
</gene>
<dbReference type="Gene3D" id="3.40.50.150">
    <property type="entry name" value="Vaccinia Virus protein VP39"/>
    <property type="match status" value="1"/>
</dbReference>
<keyword evidence="3" id="KW-0808">Transferase</keyword>
<dbReference type="SUPFAM" id="SSF53335">
    <property type="entry name" value="S-adenosyl-L-methionine-dependent methyltransferases"/>
    <property type="match status" value="1"/>
</dbReference>
<dbReference type="PRINTS" id="PR00507">
    <property type="entry name" value="N12N6MTFRASE"/>
</dbReference>
<dbReference type="GO" id="GO:0032259">
    <property type="term" value="P:methylation"/>
    <property type="evidence" value="ECO:0007669"/>
    <property type="project" value="UniProtKB-KW"/>
</dbReference>
<keyword evidence="5" id="KW-0680">Restriction system</keyword>
<dbReference type="GO" id="GO:0009007">
    <property type="term" value="F:site-specific DNA-methyltransferase (adenine-specific) activity"/>
    <property type="evidence" value="ECO:0007669"/>
    <property type="project" value="UniProtKB-EC"/>
</dbReference>
<protein>
    <recommendedName>
        <fullName evidence="1">site-specific DNA-methyltransferase (adenine-specific)</fullName>
        <ecNumber evidence="1">2.1.1.72</ecNumber>
    </recommendedName>
</protein>
<evidence type="ECO:0000313" key="8">
    <source>
        <dbReference type="EMBL" id="SOY31077.1"/>
    </source>
</evidence>